<protein>
    <submittedName>
        <fullName evidence="1">3380_t:CDS:1</fullName>
    </submittedName>
</protein>
<comment type="caution">
    <text evidence="1">The sequence shown here is derived from an EMBL/GenBank/DDBJ whole genome shotgun (WGS) entry which is preliminary data.</text>
</comment>
<feature type="non-terminal residue" evidence="1">
    <location>
        <position position="1"/>
    </location>
</feature>
<proteinExistence type="predicted"/>
<evidence type="ECO:0000313" key="1">
    <source>
        <dbReference type="EMBL" id="CAG8577174.1"/>
    </source>
</evidence>
<dbReference type="Proteomes" id="UP000789860">
    <property type="component" value="Unassembled WGS sequence"/>
</dbReference>
<sequence length="97" mass="11351">ENVEIIRFNQLSALDIDKKISSKEKDNEDREIDKSIIKAEMKLRNKFENLQYINITNNDQLVQQTPMSTVTEIMQNLFFEGIFGVQNQEDMPLDEIA</sequence>
<name>A0ACA9M9T3_9GLOM</name>
<reference evidence="1" key="1">
    <citation type="submission" date="2021-06" db="EMBL/GenBank/DDBJ databases">
        <authorList>
            <person name="Kallberg Y."/>
            <person name="Tangrot J."/>
            <person name="Rosling A."/>
        </authorList>
    </citation>
    <scope>NUCLEOTIDE SEQUENCE</scope>
    <source>
        <strain evidence="1">AU212A</strain>
    </source>
</reference>
<accession>A0ACA9M9T3</accession>
<organism evidence="1 2">
    <name type="scientific">Scutellospora calospora</name>
    <dbReference type="NCBI Taxonomy" id="85575"/>
    <lineage>
        <taxon>Eukaryota</taxon>
        <taxon>Fungi</taxon>
        <taxon>Fungi incertae sedis</taxon>
        <taxon>Mucoromycota</taxon>
        <taxon>Glomeromycotina</taxon>
        <taxon>Glomeromycetes</taxon>
        <taxon>Diversisporales</taxon>
        <taxon>Gigasporaceae</taxon>
        <taxon>Scutellospora</taxon>
    </lineage>
</organism>
<keyword evidence="2" id="KW-1185">Reference proteome</keyword>
<evidence type="ECO:0000313" key="2">
    <source>
        <dbReference type="Proteomes" id="UP000789860"/>
    </source>
</evidence>
<dbReference type="EMBL" id="CAJVPM010010890">
    <property type="protein sequence ID" value="CAG8577174.1"/>
    <property type="molecule type" value="Genomic_DNA"/>
</dbReference>
<gene>
    <name evidence="1" type="ORF">SCALOS_LOCUS6065</name>
</gene>